<feature type="compositionally biased region" description="Pro residues" evidence="1">
    <location>
        <begin position="176"/>
        <end position="190"/>
    </location>
</feature>
<feature type="compositionally biased region" description="Basic and acidic residues" evidence="1">
    <location>
        <begin position="128"/>
        <end position="148"/>
    </location>
</feature>
<sequence length="273" mass="29229">MPPPSASGPSQGAAETTLAGKKPGYAEIQSMVDDALSKNDEYIDLSANITRAIDLGKDVQTCLSDYGVGMDRTLTEGEIRDLAKIGSTPAIRAAAQRLIDNHGLLAKFLNGNDAMTMSDVSRVCDEMKTRQGEIRKSTERQIRSDIDAKPLTGSSGDPSTGTSPNTGTPGNDGTTPEPPSTETPKPPPSTRPGTEGALENLANGQEWIQKEIERLANEAAKDPAKAPALQARISMLQNQFQVLANMSTQINQMMSNITKMWSDIAMNSVRNIK</sequence>
<comment type="caution">
    <text evidence="2">The sequence shown here is derived from an EMBL/GenBank/DDBJ whole genome shotgun (WGS) entry which is preliminary data.</text>
</comment>
<feature type="region of interest" description="Disordered" evidence="1">
    <location>
        <begin position="128"/>
        <end position="197"/>
    </location>
</feature>
<evidence type="ECO:0000313" key="3">
    <source>
        <dbReference type="Proteomes" id="UP000249061"/>
    </source>
</evidence>
<dbReference type="EMBL" id="QFQP01000026">
    <property type="protein sequence ID" value="PZR08244.1"/>
    <property type="molecule type" value="Genomic_DNA"/>
</dbReference>
<dbReference type="Proteomes" id="UP000249061">
    <property type="component" value="Unassembled WGS sequence"/>
</dbReference>
<protein>
    <submittedName>
        <fullName evidence="2">Uncharacterized protein</fullName>
    </submittedName>
</protein>
<feature type="compositionally biased region" description="Low complexity" evidence="1">
    <location>
        <begin position="152"/>
        <end position="175"/>
    </location>
</feature>
<feature type="region of interest" description="Disordered" evidence="1">
    <location>
        <begin position="1"/>
        <end position="21"/>
    </location>
</feature>
<gene>
    <name evidence="2" type="ORF">DI536_25395</name>
</gene>
<proteinExistence type="predicted"/>
<evidence type="ECO:0000313" key="2">
    <source>
        <dbReference type="EMBL" id="PZR08244.1"/>
    </source>
</evidence>
<evidence type="ECO:0000256" key="1">
    <source>
        <dbReference type="SAM" id="MobiDB-lite"/>
    </source>
</evidence>
<dbReference type="AlphaFoldDB" id="A0A2W5UXX2"/>
<reference evidence="2 3" key="1">
    <citation type="submission" date="2017-08" db="EMBL/GenBank/DDBJ databases">
        <title>Infants hospitalized years apart are colonized by the same room-sourced microbial strains.</title>
        <authorList>
            <person name="Brooks B."/>
            <person name="Olm M.R."/>
            <person name="Firek B.A."/>
            <person name="Baker R."/>
            <person name="Thomas B.C."/>
            <person name="Morowitz M.J."/>
            <person name="Banfield J.F."/>
        </authorList>
    </citation>
    <scope>NUCLEOTIDE SEQUENCE [LARGE SCALE GENOMIC DNA]</scope>
    <source>
        <strain evidence="2">S2_003_000_R2_14</strain>
    </source>
</reference>
<organism evidence="2 3">
    <name type="scientific">Archangium gephyra</name>
    <dbReference type="NCBI Taxonomy" id="48"/>
    <lineage>
        <taxon>Bacteria</taxon>
        <taxon>Pseudomonadati</taxon>
        <taxon>Myxococcota</taxon>
        <taxon>Myxococcia</taxon>
        <taxon>Myxococcales</taxon>
        <taxon>Cystobacterineae</taxon>
        <taxon>Archangiaceae</taxon>
        <taxon>Archangium</taxon>
    </lineage>
</organism>
<accession>A0A2W5UXX2</accession>
<name>A0A2W5UXX2_9BACT</name>